<organism evidence="8 9">
    <name type="scientific">Temperatibacter marinus</name>
    <dbReference type="NCBI Taxonomy" id="1456591"/>
    <lineage>
        <taxon>Bacteria</taxon>
        <taxon>Pseudomonadati</taxon>
        <taxon>Pseudomonadota</taxon>
        <taxon>Alphaproteobacteria</taxon>
        <taxon>Kordiimonadales</taxon>
        <taxon>Temperatibacteraceae</taxon>
        <taxon>Temperatibacter</taxon>
    </lineage>
</organism>
<dbReference type="SUPFAM" id="SSF55486">
    <property type="entry name" value="Metalloproteases ('zincins'), catalytic domain"/>
    <property type="match status" value="1"/>
</dbReference>
<dbReference type="EC" id="3.1.-.-" evidence="7"/>
<keyword evidence="7" id="KW-0963">Cytoplasm</keyword>
<feature type="binding site" evidence="7">
    <location>
        <position position="148"/>
    </location>
    <ligand>
        <name>Zn(2+)</name>
        <dbReference type="ChEBI" id="CHEBI:29105"/>
        <note>catalytic</note>
    </ligand>
</feature>
<keyword evidence="4 7" id="KW-0255">Endonuclease</keyword>
<dbReference type="GO" id="GO:0005737">
    <property type="term" value="C:cytoplasm"/>
    <property type="evidence" value="ECO:0007669"/>
    <property type="project" value="UniProtKB-SubCell"/>
</dbReference>
<dbReference type="NCBIfam" id="TIGR00043">
    <property type="entry name" value="rRNA maturation RNase YbeY"/>
    <property type="match status" value="1"/>
</dbReference>
<keyword evidence="3 7" id="KW-0479">Metal-binding</keyword>
<dbReference type="RefSeq" id="WP_310797173.1">
    <property type="nucleotide sequence ID" value="NZ_CP123872.1"/>
</dbReference>
<dbReference type="PANTHER" id="PTHR46986:SF1">
    <property type="entry name" value="ENDORIBONUCLEASE YBEY, CHLOROPLASTIC"/>
    <property type="match status" value="1"/>
</dbReference>
<keyword evidence="7" id="KW-0698">rRNA processing</keyword>
<comment type="similarity">
    <text evidence="1 7">Belongs to the endoribonuclease YbeY family.</text>
</comment>
<keyword evidence="5 7" id="KW-0378">Hydrolase</keyword>
<dbReference type="GO" id="GO:0004521">
    <property type="term" value="F:RNA endonuclease activity"/>
    <property type="evidence" value="ECO:0007669"/>
    <property type="project" value="UniProtKB-UniRule"/>
</dbReference>
<feature type="binding site" evidence="7">
    <location>
        <position position="152"/>
    </location>
    <ligand>
        <name>Zn(2+)</name>
        <dbReference type="ChEBI" id="CHEBI:29105"/>
        <note>catalytic</note>
    </ligand>
</feature>
<name>A0AA52EEI4_9PROT</name>
<evidence type="ECO:0000256" key="3">
    <source>
        <dbReference type="ARBA" id="ARBA00022723"/>
    </source>
</evidence>
<keyword evidence="7" id="KW-0690">Ribosome biogenesis</keyword>
<evidence type="ECO:0000256" key="1">
    <source>
        <dbReference type="ARBA" id="ARBA00010875"/>
    </source>
</evidence>
<proteinExistence type="inferred from homology"/>
<keyword evidence="2 7" id="KW-0540">Nuclease</keyword>
<dbReference type="InterPro" id="IPR023091">
    <property type="entry name" value="MetalPrtase_cat_dom_sf_prd"/>
</dbReference>
<keyword evidence="6 7" id="KW-0862">Zinc</keyword>
<evidence type="ECO:0000313" key="8">
    <source>
        <dbReference type="EMBL" id="WND01345.1"/>
    </source>
</evidence>
<comment type="function">
    <text evidence="7">Single strand-specific metallo-endoribonuclease involved in late-stage 70S ribosome quality control and in maturation of the 3' terminus of the 16S rRNA.</text>
</comment>
<sequence>MGDISQVEEGFYSSDPDSTSFVAAEIIMDESPWRTLTESIPKFYQLIETAYCKAAPDASVAAEVSIMFQLDEAVHHLNRDYRHKDKATNVLSFNSYEREDLDAVYTQAKTGGPPVLLGDIFIAYETCKREAEEQSKSLLDHTMHLVVHGMLHLLGHDHIEDKEAEIMEALERDILTCYGIDDPYKGER</sequence>
<gene>
    <name evidence="7 8" type="primary">ybeY</name>
    <name evidence="8" type="ORF">QGN29_07190</name>
</gene>
<evidence type="ECO:0000256" key="5">
    <source>
        <dbReference type="ARBA" id="ARBA00022801"/>
    </source>
</evidence>
<dbReference type="PANTHER" id="PTHR46986">
    <property type="entry name" value="ENDORIBONUCLEASE YBEY, CHLOROPLASTIC"/>
    <property type="match status" value="1"/>
</dbReference>
<evidence type="ECO:0000256" key="7">
    <source>
        <dbReference type="HAMAP-Rule" id="MF_00009"/>
    </source>
</evidence>
<feature type="binding site" evidence="7">
    <location>
        <position position="158"/>
    </location>
    <ligand>
        <name>Zn(2+)</name>
        <dbReference type="ChEBI" id="CHEBI:29105"/>
        <note>catalytic</note>
    </ligand>
</feature>
<dbReference type="InterPro" id="IPR020549">
    <property type="entry name" value="YbeY_CS"/>
</dbReference>
<keyword evidence="9" id="KW-1185">Reference proteome</keyword>
<evidence type="ECO:0000256" key="4">
    <source>
        <dbReference type="ARBA" id="ARBA00022759"/>
    </source>
</evidence>
<dbReference type="GO" id="GO:0004222">
    <property type="term" value="F:metalloendopeptidase activity"/>
    <property type="evidence" value="ECO:0007669"/>
    <property type="project" value="InterPro"/>
</dbReference>
<dbReference type="AlphaFoldDB" id="A0AA52EEI4"/>
<evidence type="ECO:0000313" key="9">
    <source>
        <dbReference type="Proteomes" id="UP001268683"/>
    </source>
</evidence>
<dbReference type="HAMAP" id="MF_00009">
    <property type="entry name" value="Endoribonucl_YbeY"/>
    <property type="match status" value="1"/>
</dbReference>
<protein>
    <recommendedName>
        <fullName evidence="7">Endoribonuclease YbeY</fullName>
        <ecNumber evidence="7">3.1.-.-</ecNumber>
    </recommendedName>
</protein>
<dbReference type="GO" id="GO:0006364">
    <property type="term" value="P:rRNA processing"/>
    <property type="evidence" value="ECO:0007669"/>
    <property type="project" value="UniProtKB-UniRule"/>
</dbReference>
<dbReference type="Pfam" id="PF02130">
    <property type="entry name" value="YbeY"/>
    <property type="match status" value="1"/>
</dbReference>
<comment type="subcellular location">
    <subcellularLocation>
        <location evidence="7">Cytoplasm</location>
    </subcellularLocation>
</comment>
<accession>A0AA52EEI4</accession>
<dbReference type="InterPro" id="IPR002036">
    <property type="entry name" value="YbeY"/>
</dbReference>
<evidence type="ECO:0000256" key="6">
    <source>
        <dbReference type="ARBA" id="ARBA00022833"/>
    </source>
</evidence>
<evidence type="ECO:0000256" key="2">
    <source>
        <dbReference type="ARBA" id="ARBA00022722"/>
    </source>
</evidence>
<dbReference type="EMBL" id="CP123872">
    <property type="protein sequence ID" value="WND01345.1"/>
    <property type="molecule type" value="Genomic_DNA"/>
</dbReference>
<dbReference type="KEGG" id="tmk:QGN29_07190"/>
<comment type="cofactor">
    <cofactor evidence="7">
        <name>Zn(2+)</name>
        <dbReference type="ChEBI" id="CHEBI:29105"/>
    </cofactor>
    <text evidence="7">Binds 1 zinc ion.</text>
</comment>
<dbReference type="Gene3D" id="3.40.390.30">
    <property type="entry name" value="Metalloproteases ('zincins'), catalytic domain"/>
    <property type="match status" value="1"/>
</dbReference>
<dbReference type="PROSITE" id="PS01306">
    <property type="entry name" value="UPF0054"/>
    <property type="match status" value="1"/>
</dbReference>
<dbReference type="GO" id="GO:0008270">
    <property type="term" value="F:zinc ion binding"/>
    <property type="evidence" value="ECO:0007669"/>
    <property type="project" value="UniProtKB-UniRule"/>
</dbReference>
<dbReference type="Proteomes" id="UP001268683">
    <property type="component" value="Chromosome"/>
</dbReference>
<reference evidence="8" key="1">
    <citation type="submission" date="2023-04" db="EMBL/GenBank/DDBJ databases">
        <title>Complete genome sequence of Temperatibacter marinus.</title>
        <authorList>
            <person name="Rong J.-C."/>
            <person name="Yi M.-L."/>
            <person name="Zhao Q."/>
        </authorList>
    </citation>
    <scope>NUCLEOTIDE SEQUENCE</scope>
    <source>
        <strain evidence="8">NBRC 110045</strain>
    </source>
</reference>